<gene>
    <name evidence="2" type="ORF">GDO78_022530</name>
</gene>
<feature type="domain" description="NID" evidence="1">
    <location>
        <begin position="31"/>
        <end position="73"/>
    </location>
</feature>
<proteinExistence type="predicted"/>
<name>A0A8J6E586_ELECQ</name>
<dbReference type="Pfam" id="PF07292">
    <property type="entry name" value="NID"/>
    <property type="match status" value="1"/>
</dbReference>
<dbReference type="Proteomes" id="UP000770717">
    <property type="component" value="Unassembled WGS sequence"/>
</dbReference>
<feature type="non-terminal residue" evidence="2">
    <location>
        <position position="75"/>
    </location>
</feature>
<dbReference type="OrthoDB" id="9936051at2759"/>
<dbReference type="AlphaFoldDB" id="A0A8J6E586"/>
<sequence>MVFKGGVSDKIPRSGINVTHQIRYPVRGGTALVVFEEPSVAARLIMKKHHQVEIEECHINVTAEPVELVVLDNLS</sequence>
<evidence type="ECO:0000313" key="2">
    <source>
        <dbReference type="EMBL" id="KAG9460332.1"/>
    </source>
</evidence>
<reference evidence="2" key="1">
    <citation type="thesis" date="2020" institute="ProQuest LLC" country="789 East Eisenhower Parkway, Ann Arbor, MI, USA">
        <title>Comparative Genomics and Chromosome Evolution.</title>
        <authorList>
            <person name="Mudd A.B."/>
        </authorList>
    </citation>
    <scope>NUCLEOTIDE SEQUENCE</scope>
    <source>
        <strain evidence="2">HN-11 Male</strain>
        <tissue evidence="2">Kidney and liver</tissue>
    </source>
</reference>
<evidence type="ECO:0000259" key="1">
    <source>
        <dbReference type="Pfam" id="PF07292"/>
    </source>
</evidence>
<organism evidence="2 3">
    <name type="scientific">Eleutherodactylus coqui</name>
    <name type="common">Puerto Rican coqui</name>
    <dbReference type="NCBI Taxonomy" id="57060"/>
    <lineage>
        <taxon>Eukaryota</taxon>
        <taxon>Metazoa</taxon>
        <taxon>Chordata</taxon>
        <taxon>Craniata</taxon>
        <taxon>Vertebrata</taxon>
        <taxon>Euteleostomi</taxon>
        <taxon>Amphibia</taxon>
        <taxon>Batrachia</taxon>
        <taxon>Anura</taxon>
        <taxon>Neobatrachia</taxon>
        <taxon>Hyloidea</taxon>
        <taxon>Eleutherodactylidae</taxon>
        <taxon>Eleutherodactylinae</taxon>
        <taxon>Eleutherodactylus</taxon>
        <taxon>Eleutherodactylus</taxon>
    </lineage>
</organism>
<evidence type="ECO:0000313" key="3">
    <source>
        <dbReference type="Proteomes" id="UP000770717"/>
    </source>
</evidence>
<comment type="caution">
    <text evidence="2">The sequence shown here is derived from an EMBL/GenBank/DDBJ whole genome shotgun (WGS) entry which is preliminary data.</text>
</comment>
<keyword evidence="3" id="KW-1185">Reference proteome</keyword>
<dbReference type="EMBL" id="WNTK01082545">
    <property type="protein sequence ID" value="KAG9460332.1"/>
    <property type="molecule type" value="Genomic_DNA"/>
</dbReference>
<accession>A0A8J6E586</accession>
<dbReference type="InterPro" id="IPR009909">
    <property type="entry name" value="Nmi/IFP35_dom"/>
</dbReference>
<protein>
    <recommendedName>
        <fullName evidence="1">NID domain-containing protein</fullName>
    </recommendedName>
</protein>